<comment type="caution">
    <text evidence="1">The sequence shown here is derived from an EMBL/GenBank/DDBJ whole genome shotgun (WGS) entry which is preliminary data.</text>
</comment>
<accession>A0A0V1AV02</accession>
<dbReference type="OrthoDB" id="10533335at2759"/>
<gene>
    <name evidence="1" type="ORF">T01_2641</name>
</gene>
<name>A0A0V1AV02_TRISP</name>
<dbReference type="EMBL" id="JYDH01000204">
    <property type="protein sequence ID" value="KRY28425.1"/>
    <property type="molecule type" value="Genomic_DNA"/>
</dbReference>
<organism evidence="1 2">
    <name type="scientific">Trichinella spiralis</name>
    <name type="common">Trichina worm</name>
    <dbReference type="NCBI Taxonomy" id="6334"/>
    <lineage>
        <taxon>Eukaryota</taxon>
        <taxon>Metazoa</taxon>
        <taxon>Ecdysozoa</taxon>
        <taxon>Nematoda</taxon>
        <taxon>Enoplea</taxon>
        <taxon>Dorylaimia</taxon>
        <taxon>Trichinellida</taxon>
        <taxon>Trichinellidae</taxon>
        <taxon>Trichinella</taxon>
    </lineage>
</organism>
<dbReference type="Proteomes" id="UP000054776">
    <property type="component" value="Unassembled WGS sequence"/>
</dbReference>
<evidence type="ECO:0000313" key="2">
    <source>
        <dbReference type="Proteomes" id="UP000054776"/>
    </source>
</evidence>
<dbReference type="InParanoid" id="A0A0V1AV02"/>
<keyword evidence="2" id="KW-1185">Reference proteome</keyword>
<reference evidence="1 2" key="1">
    <citation type="submission" date="2015-01" db="EMBL/GenBank/DDBJ databases">
        <title>Evolution of Trichinella species and genotypes.</title>
        <authorList>
            <person name="Korhonen P.K."/>
            <person name="Edoardo P."/>
            <person name="Giuseppe L.R."/>
            <person name="Gasser R.B."/>
        </authorList>
    </citation>
    <scope>NUCLEOTIDE SEQUENCE [LARGE SCALE GENOMIC DNA]</scope>
    <source>
        <strain evidence="1">ISS3</strain>
    </source>
</reference>
<evidence type="ECO:0000313" key="1">
    <source>
        <dbReference type="EMBL" id="KRY28425.1"/>
    </source>
</evidence>
<protein>
    <submittedName>
        <fullName evidence="1">Uncharacterized protein</fullName>
    </submittedName>
</protein>
<proteinExistence type="predicted"/>
<dbReference type="AlphaFoldDB" id="A0A0V1AV02"/>
<sequence length="69" mass="7524">MHSHPAGATWVLSATSANLERKHLLLAKSAGLSCVVTRLRWRNYSAGWPCHVSTAVPLSTGFRQRIGIP</sequence>